<name>A0A9N9V790_9HYPO</name>
<sequence>MNDVDEFGRSPLHYAIHHNSPEKIASLLSHGVNTHEVDGHSPLSYAVHRGDEECIREILVHSKTRDPSHELEFSNQTVFHPGKKLVVEVRWELPRLLEDLWNEDPDRDFMESMLNLVTIIGSGQNYDCCTCGEYLSKTWPEFGTSLFRLLIKRMLSPEGVRENLTLSVELEEIDVWLATKDNLILLLPTTCRKKSDICKAICWICAATRSNLNCVARPDNRSLQLSKAPKGIWIGVESSELAVISFTLEPLEDFRVDPTSLNAACWASLFNTAIVVEYPINRSWGRGLEMSFDMMIHLAAVENYFCLDAGIILLGYFTALVPIEQKHGGRSIQWHLEFVNGADDCLQVSNLASIKGEWFKTNDTSLLRGSKCFLGWSEFANIALGTRAFCEQNKFRASCNTLELRRVARVESFEAGVEAGFTLGPILSLAPKATRSWVFTLHSSAFRCIFELYASY</sequence>
<keyword evidence="1" id="KW-0040">ANK repeat</keyword>
<evidence type="ECO:0000256" key="1">
    <source>
        <dbReference type="PROSITE-ProRule" id="PRU00023"/>
    </source>
</evidence>
<dbReference type="SMART" id="SM00248">
    <property type="entry name" value="ANK"/>
    <property type="match status" value="2"/>
</dbReference>
<reference evidence="2" key="1">
    <citation type="submission" date="2021-10" db="EMBL/GenBank/DDBJ databases">
        <authorList>
            <person name="Piombo E."/>
        </authorList>
    </citation>
    <scope>NUCLEOTIDE SEQUENCE</scope>
</reference>
<evidence type="ECO:0000313" key="2">
    <source>
        <dbReference type="EMBL" id="CAH0019831.1"/>
    </source>
</evidence>
<accession>A0A9N9V790</accession>
<dbReference type="AlphaFoldDB" id="A0A9N9V790"/>
<dbReference type="PROSITE" id="PS50088">
    <property type="entry name" value="ANK_REPEAT"/>
    <property type="match status" value="1"/>
</dbReference>
<organism evidence="2 3">
    <name type="scientific">Clonostachys rhizophaga</name>
    <dbReference type="NCBI Taxonomy" id="160324"/>
    <lineage>
        <taxon>Eukaryota</taxon>
        <taxon>Fungi</taxon>
        <taxon>Dikarya</taxon>
        <taxon>Ascomycota</taxon>
        <taxon>Pezizomycotina</taxon>
        <taxon>Sordariomycetes</taxon>
        <taxon>Hypocreomycetidae</taxon>
        <taxon>Hypocreales</taxon>
        <taxon>Bionectriaceae</taxon>
        <taxon>Clonostachys</taxon>
    </lineage>
</organism>
<dbReference type="EMBL" id="CABFNQ020000593">
    <property type="protein sequence ID" value="CAH0019831.1"/>
    <property type="molecule type" value="Genomic_DNA"/>
</dbReference>
<feature type="repeat" description="ANK" evidence="1">
    <location>
        <begin position="7"/>
        <end position="39"/>
    </location>
</feature>
<protein>
    <submittedName>
        <fullName evidence="2">Uncharacterized protein</fullName>
    </submittedName>
</protein>
<comment type="caution">
    <text evidence="2">The sequence shown here is derived from an EMBL/GenBank/DDBJ whole genome shotgun (WGS) entry which is preliminary data.</text>
</comment>
<proteinExistence type="predicted"/>
<dbReference type="InterPro" id="IPR002110">
    <property type="entry name" value="Ankyrin_rpt"/>
</dbReference>
<dbReference type="Proteomes" id="UP000696573">
    <property type="component" value="Unassembled WGS sequence"/>
</dbReference>
<dbReference type="SUPFAM" id="SSF48403">
    <property type="entry name" value="Ankyrin repeat"/>
    <property type="match status" value="1"/>
</dbReference>
<keyword evidence="3" id="KW-1185">Reference proteome</keyword>
<dbReference type="OrthoDB" id="5150002at2759"/>
<evidence type="ECO:0000313" key="3">
    <source>
        <dbReference type="Proteomes" id="UP000696573"/>
    </source>
</evidence>
<dbReference type="Gene3D" id="1.25.40.20">
    <property type="entry name" value="Ankyrin repeat-containing domain"/>
    <property type="match status" value="1"/>
</dbReference>
<dbReference type="PROSITE" id="PS50297">
    <property type="entry name" value="ANK_REP_REGION"/>
    <property type="match status" value="1"/>
</dbReference>
<dbReference type="Pfam" id="PF12796">
    <property type="entry name" value="Ank_2"/>
    <property type="match status" value="1"/>
</dbReference>
<gene>
    <name evidence="2" type="ORF">CRHIZ90672A_00013578</name>
</gene>
<dbReference type="InterPro" id="IPR036770">
    <property type="entry name" value="Ankyrin_rpt-contain_sf"/>
</dbReference>